<evidence type="ECO:0000313" key="3">
    <source>
        <dbReference type="EMBL" id="RCW82685.1"/>
    </source>
</evidence>
<keyword evidence="3" id="KW-0946">Virion</keyword>
<dbReference type="EMBL" id="QPJM01000007">
    <property type="protein sequence ID" value="RCW82685.1"/>
    <property type="molecule type" value="Genomic_DNA"/>
</dbReference>
<dbReference type="Pfam" id="PF05229">
    <property type="entry name" value="SCPU"/>
    <property type="match status" value="1"/>
</dbReference>
<keyword evidence="1" id="KW-0732">Signal</keyword>
<gene>
    <name evidence="3" type="ORF">C7476_10795</name>
</gene>
<organism evidence="3 4">
    <name type="scientific">Phyllobacterium bourgognense</name>
    <dbReference type="NCBI Taxonomy" id="314236"/>
    <lineage>
        <taxon>Bacteria</taxon>
        <taxon>Pseudomonadati</taxon>
        <taxon>Pseudomonadota</taxon>
        <taxon>Alphaproteobacteria</taxon>
        <taxon>Hyphomicrobiales</taxon>
        <taxon>Phyllobacteriaceae</taxon>
        <taxon>Phyllobacterium</taxon>
    </lineage>
</organism>
<dbReference type="PANTHER" id="PTHR37089:SF4">
    <property type="entry name" value="EXPORTED PROTEIN"/>
    <property type="match status" value="1"/>
</dbReference>
<dbReference type="RefSeq" id="WP_114430556.1">
    <property type="nucleotide sequence ID" value="NZ_QPJM01000007.1"/>
</dbReference>
<name>A0A368YR42_9HYPH</name>
<keyword evidence="4" id="KW-1185">Reference proteome</keyword>
<feature type="chain" id="PRO_5016620371" evidence="1">
    <location>
        <begin position="28"/>
        <end position="168"/>
    </location>
</feature>
<evidence type="ECO:0000259" key="2">
    <source>
        <dbReference type="Pfam" id="PF05229"/>
    </source>
</evidence>
<proteinExistence type="predicted"/>
<keyword evidence="3" id="KW-0167">Capsid protein</keyword>
<comment type="caution">
    <text evidence="3">The sequence shown here is derived from an EMBL/GenBank/DDBJ whole genome shotgun (WGS) entry which is preliminary data.</text>
</comment>
<reference evidence="3 4" key="1">
    <citation type="submission" date="2018-07" db="EMBL/GenBank/DDBJ databases">
        <title>Genomic Encyclopedia of Type Strains, Phase III (KMG-III): the genomes of soil and plant-associated and newly described type strains.</title>
        <authorList>
            <person name="Whitman W."/>
        </authorList>
    </citation>
    <scope>NUCLEOTIDE SEQUENCE [LARGE SCALE GENOMIC DNA]</scope>
    <source>
        <strain evidence="3 4">31-25a</strain>
    </source>
</reference>
<accession>A0A368YR42</accession>
<sequence>MNFGILVRGLVAGGFAALTCLTSPALAATATGSFAVRITITTECKLVSASDLDFGSHGVIDANLDSTSTISVQCTTGTPYNVGIGLGTGSGASLTARLMTGPGAATVSYNLYRDVNHTNVWGTTVLTDTVSGTGNGAVQPITVFGRVPPQSTPGAGAYSDTVAVTVTY</sequence>
<feature type="domain" description="Spore coat protein U/FanG" evidence="2">
    <location>
        <begin position="31"/>
        <end position="165"/>
    </location>
</feature>
<dbReference type="InterPro" id="IPR053167">
    <property type="entry name" value="Spore_coat_component"/>
</dbReference>
<dbReference type="SMART" id="SM00972">
    <property type="entry name" value="SCPU"/>
    <property type="match status" value="1"/>
</dbReference>
<dbReference type="OrthoDB" id="7478692at2"/>
<feature type="signal peptide" evidence="1">
    <location>
        <begin position="1"/>
        <end position="27"/>
    </location>
</feature>
<evidence type="ECO:0000313" key="4">
    <source>
        <dbReference type="Proteomes" id="UP000253324"/>
    </source>
</evidence>
<dbReference type="InterPro" id="IPR007893">
    <property type="entry name" value="Spore_coat_U/FanG"/>
</dbReference>
<dbReference type="Proteomes" id="UP000253324">
    <property type="component" value="Unassembled WGS sequence"/>
</dbReference>
<dbReference type="AlphaFoldDB" id="A0A368YR42"/>
<evidence type="ECO:0000256" key="1">
    <source>
        <dbReference type="SAM" id="SignalP"/>
    </source>
</evidence>
<protein>
    <submittedName>
        <fullName evidence="3">Spore coat protein U-like protein</fullName>
    </submittedName>
</protein>
<dbReference type="PANTHER" id="PTHR37089">
    <property type="entry name" value="PROTEIN U-RELATED"/>
    <property type="match status" value="1"/>
</dbReference>